<evidence type="ECO:0000313" key="8">
    <source>
        <dbReference type="Proteomes" id="UP001589818"/>
    </source>
</evidence>
<dbReference type="Gene3D" id="3.40.50.2300">
    <property type="match status" value="1"/>
</dbReference>
<reference evidence="7 8" key="1">
    <citation type="submission" date="2024-09" db="EMBL/GenBank/DDBJ databases">
        <authorList>
            <person name="Sun Q."/>
            <person name="Mori K."/>
        </authorList>
    </citation>
    <scope>NUCLEOTIDE SEQUENCE [LARGE SCALE GENOMIC DNA]</scope>
    <source>
        <strain evidence="7 8">CCM 4839</strain>
    </source>
</reference>
<keyword evidence="2" id="KW-0238">DNA-binding</keyword>
<keyword evidence="4" id="KW-0597">Phosphoprotein</keyword>
<evidence type="ECO:0000256" key="4">
    <source>
        <dbReference type="PROSITE-ProRule" id="PRU00169"/>
    </source>
</evidence>
<sequence length="545" mass="61930">MRMYRLLIVDDEPYTVDGLFELLQETEMLGLDLYKAYSANEAIEWLNRVKIDIVLSDIRMPGMDGLQLQRQIKARWPRCKVIFLTGMNEMTYIQQALRDGSIDYILKTEGDEPILRSVRSAIDALEEELKSDRYLQHAKARIQQALPGLRNGWFMQLLQHGIDHVGLTQSRLAEMESPLSSSAPLLPVLARVDRWPEHITGTDRPLLLFAIENIVQEMLGEMNAQSVIIDDSYLMIMIQTQHRGGCHAGESDQAGAIRFVQGMLETVQSTCTQLLQLPVSVICGRAFVSWEQIADTYFRMRQKLVLGVGKGENMMLLTGRGLSKVDSGAAMMPSRLREQLDVALESGRSEEARTAIHVCFANTGEYARYLEAYYTVANQLISLINRWGWAEQLEQDGEIRLEQLMNVQSHSSREQAVEYLLTVAERLITFKQGVQDERTERIVERINRYIREGISGDLSLTALAELVFLNPAYLSVLYKQTTGQNISEYIISVRLEKAKELLQDSQYKIHEVAAAIGFDNAGYFTRFFRKNAGIGPQEYRDQAGI</sequence>
<keyword evidence="3" id="KW-0804">Transcription</keyword>
<gene>
    <name evidence="7" type="ORF">ACFFJ8_29680</name>
</gene>
<protein>
    <submittedName>
        <fullName evidence="7">Response regulator</fullName>
    </submittedName>
</protein>
<evidence type="ECO:0000259" key="5">
    <source>
        <dbReference type="PROSITE" id="PS01124"/>
    </source>
</evidence>
<keyword evidence="8" id="KW-1185">Reference proteome</keyword>
<accession>A0ABV6JIY7</accession>
<evidence type="ECO:0000256" key="1">
    <source>
        <dbReference type="ARBA" id="ARBA00023015"/>
    </source>
</evidence>
<name>A0ABV6JIY7_9BACL</name>
<keyword evidence="1" id="KW-0805">Transcription regulation</keyword>
<feature type="domain" description="Response regulatory" evidence="6">
    <location>
        <begin position="5"/>
        <end position="122"/>
    </location>
</feature>
<dbReference type="InterPro" id="IPR020449">
    <property type="entry name" value="Tscrpt_reg_AraC-type_HTH"/>
</dbReference>
<dbReference type="SUPFAM" id="SSF46689">
    <property type="entry name" value="Homeodomain-like"/>
    <property type="match status" value="2"/>
</dbReference>
<dbReference type="PROSITE" id="PS50110">
    <property type="entry name" value="RESPONSE_REGULATORY"/>
    <property type="match status" value="1"/>
</dbReference>
<dbReference type="CDD" id="cd17536">
    <property type="entry name" value="REC_YesN-like"/>
    <property type="match status" value="1"/>
</dbReference>
<dbReference type="InterPro" id="IPR011006">
    <property type="entry name" value="CheY-like_superfamily"/>
</dbReference>
<evidence type="ECO:0000259" key="6">
    <source>
        <dbReference type="PROSITE" id="PS50110"/>
    </source>
</evidence>
<evidence type="ECO:0000256" key="2">
    <source>
        <dbReference type="ARBA" id="ARBA00023125"/>
    </source>
</evidence>
<dbReference type="RefSeq" id="WP_204816618.1">
    <property type="nucleotide sequence ID" value="NZ_JANHOF010000001.1"/>
</dbReference>
<dbReference type="InterPro" id="IPR001789">
    <property type="entry name" value="Sig_transdc_resp-reg_receiver"/>
</dbReference>
<dbReference type="SUPFAM" id="SSF52172">
    <property type="entry name" value="CheY-like"/>
    <property type="match status" value="1"/>
</dbReference>
<evidence type="ECO:0000256" key="3">
    <source>
        <dbReference type="ARBA" id="ARBA00023163"/>
    </source>
</evidence>
<dbReference type="PRINTS" id="PR00032">
    <property type="entry name" value="HTHARAC"/>
</dbReference>
<dbReference type="InterPro" id="IPR018060">
    <property type="entry name" value="HTH_AraC"/>
</dbReference>
<dbReference type="PROSITE" id="PS01124">
    <property type="entry name" value="HTH_ARAC_FAMILY_2"/>
    <property type="match status" value="1"/>
</dbReference>
<dbReference type="SMART" id="SM00342">
    <property type="entry name" value="HTH_ARAC"/>
    <property type="match status" value="1"/>
</dbReference>
<organism evidence="7 8">
    <name type="scientific">Paenibacillus mendelii</name>
    <dbReference type="NCBI Taxonomy" id="206163"/>
    <lineage>
        <taxon>Bacteria</taxon>
        <taxon>Bacillati</taxon>
        <taxon>Bacillota</taxon>
        <taxon>Bacilli</taxon>
        <taxon>Bacillales</taxon>
        <taxon>Paenibacillaceae</taxon>
        <taxon>Paenibacillus</taxon>
    </lineage>
</organism>
<dbReference type="Pfam" id="PF12833">
    <property type="entry name" value="HTH_18"/>
    <property type="match status" value="1"/>
</dbReference>
<feature type="modified residue" description="4-aspartylphosphate" evidence="4">
    <location>
        <position position="57"/>
    </location>
</feature>
<feature type="domain" description="HTH araC/xylS-type" evidence="5">
    <location>
        <begin position="444"/>
        <end position="542"/>
    </location>
</feature>
<dbReference type="EMBL" id="JBHLVF010000041">
    <property type="protein sequence ID" value="MFC0395527.1"/>
    <property type="molecule type" value="Genomic_DNA"/>
</dbReference>
<evidence type="ECO:0000313" key="7">
    <source>
        <dbReference type="EMBL" id="MFC0395527.1"/>
    </source>
</evidence>
<dbReference type="InterPro" id="IPR009057">
    <property type="entry name" value="Homeodomain-like_sf"/>
</dbReference>
<dbReference type="PANTHER" id="PTHR43280:SF2">
    <property type="entry name" value="HTH-TYPE TRANSCRIPTIONAL REGULATOR EXSA"/>
    <property type="match status" value="1"/>
</dbReference>
<dbReference type="PANTHER" id="PTHR43280">
    <property type="entry name" value="ARAC-FAMILY TRANSCRIPTIONAL REGULATOR"/>
    <property type="match status" value="1"/>
</dbReference>
<dbReference type="Proteomes" id="UP001589818">
    <property type="component" value="Unassembled WGS sequence"/>
</dbReference>
<comment type="caution">
    <text evidence="7">The sequence shown here is derived from an EMBL/GenBank/DDBJ whole genome shotgun (WGS) entry which is preliminary data.</text>
</comment>
<dbReference type="Gene3D" id="1.10.10.60">
    <property type="entry name" value="Homeodomain-like"/>
    <property type="match status" value="2"/>
</dbReference>
<dbReference type="SMART" id="SM00448">
    <property type="entry name" value="REC"/>
    <property type="match status" value="1"/>
</dbReference>
<dbReference type="Pfam" id="PF00072">
    <property type="entry name" value="Response_reg"/>
    <property type="match status" value="1"/>
</dbReference>
<proteinExistence type="predicted"/>